<keyword evidence="1" id="KW-1133">Transmembrane helix</keyword>
<keyword evidence="1" id="KW-0472">Membrane</keyword>
<proteinExistence type="predicted"/>
<comment type="caution">
    <text evidence="2">The sequence shown here is derived from an EMBL/GenBank/DDBJ whole genome shotgun (WGS) entry which is preliminary data.</text>
</comment>
<evidence type="ECO:0000313" key="2">
    <source>
        <dbReference type="EMBL" id="GAA1964826.1"/>
    </source>
</evidence>
<dbReference type="Proteomes" id="UP001500571">
    <property type="component" value="Unassembled WGS sequence"/>
</dbReference>
<name>A0ABN2R7C9_9ACTN</name>
<feature type="transmembrane region" description="Helical" evidence="1">
    <location>
        <begin position="43"/>
        <end position="65"/>
    </location>
</feature>
<protein>
    <recommendedName>
        <fullName evidence="4">Signal peptidase I</fullName>
    </recommendedName>
</protein>
<keyword evidence="1" id="KW-0812">Transmembrane</keyword>
<accession>A0ABN2R7C9</accession>
<reference evidence="2 3" key="1">
    <citation type="journal article" date="2019" name="Int. J. Syst. Evol. Microbiol.">
        <title>The Global Catalogue of Microorganisms (GCM) 10K type strain sequencing project: providing services to taxonomists for standard genome sequencing and annotation.</title>
        <authorList>
            <consortium name="The Broad Institute Genomics Platform"/>
            <consortium name="The Broad Institute Genome Sequencing Center for Infectious Disease"/>
            <person name="Wu L."/>
            <person name="Ma J."/>
        </authorList>
    </citation>
    <scope>NUCLEOTIDE SEQUENCE [LARGE SCALE GENOMIC DNA]</scope>
    <source>
        <strain evidence="2 3">JCM 15309</strain>
    </source>
</reference>
<evidence type="ECO:0000313" key="3">
    <source>
        <dbReference type="Proteomes" id="UP001500571"/>
    </source>
</evidence>
<organism evidence="2 3">
    <name type="scientific">Nocardioides panacihumi</name>
    <dbReference type="NCBI Taxonomy" id="400774"/>
    <lineage>
        <taxon>Bacteria</taxon>
        <taxon>Bacillati</taxon>
        <taxon>Actinomycetota</taxon>
        <taxon>Actinomycetes</taxon>
        <taxon>Propionibacteriales</taxon>
        <taxon>Nocardioidaceae</taxon>
        <taxon>Nocardioides</taxon>
    </lineage>
</organism>
<keyword evidence="3" id="KW-1185">Reference proteome</keyword>
<gene>
    <name evidence="2" type="ORF">GCM10009798_26320</name>
</gene>
<evidence type="ECO:0000256" key="1">
    <source>
        <dbReference type="SAM" id="Phobius"/>
    </source>
</evidence>
<feature type="transmembrane region" description="Helical" evidence="1">
    <location>
        <begin position="171"/>
        <end position="192"/>
    </location>
</feature>
<evidence type="ECO:0008006" key="4">
    <source>
        <dbReference type="Google" id="ProtNLM"/>
    </source>
</evidence>
<dbReference type="EMBL" id="BAAAPB010000002">
    <property type="protein sequence ID" value="GAA1964826.1"/>
    <property type="molecule type" value="Genomic_DNA"/>
</dbReference>
<sequence>MLDVGRHVDCGPDELLHRGLLIAREAAMELTPVLARPSLMGRLWPLVAVAVFAPLALLVVLPSVLGLQRYVVTSDALGNSVPRGSLTFAESVPAPDIEVGDVITFRPPGTPADAPYVTRRVVRDTPDGILTSGDGTGTDPWVLSPTGRHSRVVAHIPYVGYPFIAGVRPTMWVMLVSVPMLAVLLAVGADVGRARQRRRITRHRDEPPVTDS</sequence>